<evidence type="ECO:0000313" key="3">
    <source>
        <dbReference type="Proteomes" id="UP001159042"/>
    </source>
</evidence>
<keyword evidence="1" id="KW-0732">Signal</keyword>
<sequence length="98" mass="10413">MAVKFFVFALILAVAQAGFLHQPIISSYSTPIITKSIVPVASPPLISSYSTPILSAHAPLIPSYAAYSTPLYTSYSAPVLTKTITPYAAAPIISKSIW</sequence>
<feature type="chain" id="PRO_5044001196" evidence="1">
    <location>
        <begin position="18"/>
        <end position="98"/>
    </location>
</feature>
<dbReference type="EMBL" id="JANEYG010000008">
    <property type="protein sequence ID" value="KAJ8922049.1"/>
    <property type="molecule type" value="Genomic_DNA"/>
</dbReference>
<gene>
    <name evidence="2" type="ORF">NQ315_008690</name>
</gene>
<name>A0AAV8W6P9_9CUCU</name>
<keyword evidence="3" id="KW-1185">Reference proteome</keyword>
<evidence type="ECO:0000313" key="2">
    <source>
        <dbReference type="EMBL" id="KAJ8922049.1"/>
    </source>
</evidence>
<organism evidence="2 3">
    <name type="scientific">Exocentrus adspersus</name>
    <dbReference type="NCBI Taxonomy" id="1586481"/>
    <lineage>
        <taxon>Eukaryota</taxon>
        <taxon>Metazoa</taxon>
        <taxon>Ecdysozoa</taxon>
        <taxon>Arthropoda</taxon>
        <taxon>Hexapoda</taxon>
        <taxon>Insecta</taxon>
        <taxon>Pterygota</taxon>
        <taxon>Neoptera</taxon>
        <taxon>Endopterygota</taxon>
        <taxon>Coleoptera</taxon>
        <taxon>Polyphaga</taxon>
        <taxon>Cucujiformia</taxon>
        <taxon>Chrysomeloidea</taxon>
        <taxon>Cerambycidae</taxon>
        <taxon>Lamiinae</taxon>
        <taxon>Acanthocinini</taxon>
        <taxon>Exocentrus</taxon>
    </lineage>
</organism>
<dbReference type="AlphaFoldDB" id="A0AAV8W6P9"/>
<evidence type="ECO:0000256" key="1">
    <source>
        <dbReference type="SAM" id="SignalP"/>
    </source>
</evidence>
<proteinExistence type="predicted"/>
<feature type="signal peptide" evidence="1">
    <location>
        <begin position="1"/>
        <end position="17"/>
    </location>
</feature>
<accession>A0AAV8W6P9</accession>
<reference evidence="2 3" key="1">
    <citation type="journal article" date="2023" name="Insect Mol. Biol.">
        <title>Genome sequencing provides insights into the evolution of gene families encoding plant cell wall-degrading enzymes in longhorned beetles.</title>
        <authorList>
            <person name="Shin N.R."/>
            <person name="Okamura Y."/>
            <person name="Kirsch R."/>
            <person name="Pauchet Y."/>
        </authorList>
    </citation>
    <scope>NUCLEOTIDE SEQUENCE [LARGE SCALE GENOMIC DNA]</scope>
    <source>
        <strain evidence="2">EAD_L_NR</strain>
    </source>
</reference>
<comment type="caution">
    <text evidence="2">The sequence shown here is derived from an EMBL/GenBank/DDBJ whole genome shotgun (WGS) entry which is preliminary data.</text>
</comment>
<protein>
    <submittedName>
        <fullName evidence="2">Uncharacterized protein</fullName>
    </submittedName>
</protein>
<dbReference type="Proteomes" id="UP001159042">
    <property type="component" value="Unassembled WGS sequence"/>
</dbReference>